<feature type="transmembrane region" description="Helical" evidence="1">
    <location>
        <begin position="114"/>
        <end position="138"/>
    </location>
</feature>
<evidence type="ECO:0000313" key="2">
    <source>
        <dbReference type="EMBL" id="CAG6648170.1"/>
    </source>
</evidence>
<keyword evidence="1" id="KW-1133">Transmembrane helix</keyword>
<reference evidence="2" key="1">
    <citation type="submission" date="2021-05" db="EMBL/GenBank/DDBJ databases">
        <authorList>
            <person name="Alioto T."/>
            <person name="Alioto T."/>
            <person name="Gomez Garrido J."/>
        </authorList>
    </citation>
    <scope>NUCLEOTIDE SEQUENCE</scope>
</reference>
<accession>A0A8D8W7U3</accession>
<organism evidence="2">
    <name type="scientific">Cacopsylla melanoneura</name>
    <dbReference type="NCBI Taxonomy" id="428564"/>
    <lineage>
        <taxon>Eukaryota</taxon>
        <taxon>Metazoa</taxon>
        <taxon>Ecdysozoa</taxon>
        <taxon>Arthropoda</taxon>
        <taxon>Hexapoda</taxon>
        <taxon>Insecta</taxon>
        <taxon>Pterygota</taxon>
        <taxon>Neoptera</taxon>
        <taxon>Paraneoptera</taxon>
        <taxon>Hemiptera</taxon>
        <taxon>Sternorrhyncha</taxon>
        <taxon>Psylloidea</taxon>
        <taxon>Psyllidae</taxon>
        <taxon>Psyllinae</taxon>
        <taxon>Cacopsylla</taxon>
    </lineage>
</organism>
<keyword evidence="1" id="KW-0472">Membrane</keyword>
<protein>
    <submittedName>
        <fullName evidence="2">Uncharacterized protein</fullName>
    </submittedName>
</protein>
<proteinExistence type="predicted"/>
<feature type="transmembrane region" description="Helical" evidence="1">
    <location>
        <begin position="6"/>
        <end position="25"/>
    </location>
</feature>
<keyword evidence="1" id="KW-0812">Transmembrane</keyword>
<evidence type="ECO:0000256" key="1">
    <source>
        <dbReference type="SAM" id="Phobius"/>
    </source>
</evidence>
<dbReference type="AlphaFoldDB" id="A0A8D8W7U3"/>
<feature type="transmembrane region" description="Helical" evidence="1">
    <location>
        <begin position="32"/>
        <end position="53"/>
    </location>
</feature>
<feature type="transmembrane region" description="Helical" evidence="1">
    <location>
        <begin position="73"/>
        <end position="94"/>
    </location>
</feature>
<sequence>MLPSVLLFPFYSFPFPLVRVLSFPFSAPDSVFCFFFTLWPLLSFSILPPYFFFPPFPYFFLPLFSVPSLAPLFYLHSPFSLLFCFLFFSIPSLYSLPLSPLLSTISLTLYIQRVLLFSSPPLLSPSFPFLVLISFIMLC</sequence>
<dbReference type="EMBL" id="HBUF01150758">
    <property type="protein sequence ID" value="CAG6648170.1"/>
    <property type="molecule type" value="Transcribed_RNA"/>
</dbReference>
<name>A0A8D8W7U3_9HEMI</name>